<dbReference type="Proteomes" id="UP000240608">
    <property type="component" value="Unassembled WGS sequence"/>
</dbReference>
<dbReference type="Pfam" id="PF04238">
    <property type="entry name" value="DUF420"/>
    <property type="match status" value="1"/>
</dbReference>
<name>A0A2T4DSN1_9BACT</name>
<evidence type="ECO:0000313" key="3">
    <source>
        <dbReference type="Proteomes" id="UP000240608"/>
    </source>
</evidence>
<keyword evidence="1" id="KW-1133">Transmembrane helix</keyword>
<feature type="transmembrane region" description="Helical" evidence="1">
    <location>
        <begin position="81"/>
        <end position="100"/>
    </location>
</feature>
<comment type="caution">
    <text evidence="2">The sequence shown here is derived from an EMBL/GenBank/DDBJ whole genome shotgun (WGS) entry which is preliminary data.</text>
</comment>
<reference evidence="2 3" key="1">
    <citation type="submission" date="2018-03" db="EMBL/GenBank/DDBJ databases">
        <title>Cross-interface Injection: A General Nanoliter Liquid Handling Method Applied to Single Cells Genome Amplification Automated Nanoliter Liquid Handling Applied to Single Cell Multiple Displacement Amplification.</title>
        <authorList>
            <person name="Yun J."/>
            <person name="Xu P."/>
            <person name="Xu J."/>
            <person name="Dai X."/>
            <person name="Wang Y."/>
            <person name="Zheng X."/>
            <person name="Cao C."/>
            <person name="Yi Q."/>
            <person name="Zhu Y."/>
            <person name="Wang L."/>
            <person name="Dong Z."/>
            <person name="Huang Y."/>
            <person name="Huang L."/>
            <person name="Du W."/>
        </authorList>
    </citation>
    <scope>NUCLEOTIDE SEQUENCE [LARGE SCALE GENOMIC DNA]</scope>
    <source>
        <strain evidence="2 3">Z-D1-2</strain>
    </source>
</reference>
<dbReference type="InterPro" id="IPR007352">
    <property type="entry name" value="DUF420"/>
</dbReference>
<feature type="transmembrane region" description="Helical" evidence="1">
    <location>
        <begin position="51"/>
        <end position="69"/>
    </location>
</feature>
<accession>A0A2T4DSN1</accession>
<evidence type="ECO:0000256" key="1">
    <source>
        <dbReference type="SAM" id="Phobius"/>
    </source>
</evidence>
<gene>
    <name evidence="2" type="ORF">C9994_05455</name>
</gene>
<keyword evidence="1" id="KW-0472">Membrane</keyword>
<feature type="transmembrane region" description="Helical" evidence="1">
    <location>
        <begin position="129"/>
        <end position="155"/>
    </location>
</feature>
<dbReference type="PANTHER" id="PTHR37692">
    <property type="entry name" value="HYPOTHETICAL MEMBRANE SPANNING PROTEIN"/>
    <property type="match status" value="1"/>
</dbReference>
<dbReference type="PANTHER" id="PTHR37692:SF1">
    <property type="entry name" value="DUF420 DOMAIN-CONTAINING PROTEIN"/>
    <property type="match status" value="1"/>
</dbReference>
<sequence>MKTEVQTSKSYTGLIWALSIIVPALVAVLIFAPQKLEGTGDWVYVLPHLNAALNSITSVVLILGLFFILRKNIAAHKTMMSIAFGLGSLFLISYVIYHAAADSTIFGDVNGNGVLEEAEKTGGIMFQRVVYVTILLSHIVLAAIVVPFVLFAFYFALTNRVEKHKKIVKFTFPIWLYVSITGVIVYLMISPYYVH</sequence>
<dbReference type="AlphaFoldDB" id="A0A2T4DSN1"/>
<keyword evidence="1" id="KW-0812">Transmembrane</keyword>
<feature type="transmembrane region" description="Helical" evidence="1">
    <location>
        <begin position="12"/>
        <end position="31"/>
    </location>
</feature>
<protein>
    <submittedName>
        <fullName evidence="2">DUF420 domain-containing protein</fullName>
    </submittedName>
</protein>
<feature type="transmembrane region" description="Helical" evidence="1">
    <location>
        <begin position="167"/>
        <end position="189"/>
    </location>
</feature>
<dbReference type="EMBL" id="PYVU01000033">
    <property type="protein sequence ID" value="PTB96851.1"/>
    <property type="molecule type" value="Genomic_DNA"/>
</dbReference>
<organism evidence="2 3">
    <name type="scientific">Marivirga lumbricoides</name>
    <dbReference type="NCBI Taxonomy" id="1046115"/>
    <lineage>
        <taxon>Bacteria</taxon>
        <taxon>Pseudomonadati</taxon>
        <taxon>Bacteroidota</taxon>
        <taxon>Cytophagia</taxon>
        <taxon>Cytophagales</taxon>
        <taxon>Marivirgaceae</taxon>
        <taxon>Marivirga</taxon>
    </lineage>
</organism>
<evidence type="ECO:0000313" key="2">
    <source>
        <dbReference type="EMBL" id="PTB96851.1"/>
    </source>
</evidence>
<proteinExistence type="predicted"/>